<feature type="transmembrane region" description="Helical" evidence="1">
    <location>
        <begin position="55"/>
        <end position="76"/>
    </location>
</feature>
<protein>
    <recommendedName>
        <fullName evidence="4">Transmembrane protein</fullName>
    </recommendedName>
</protein>
<evidence type="ECO:0000256" key="1">
    <source>
        <dbReference type="SAM" id="Phobius"/>
    </source>
</evidence>
<keyword evidence="3" id="KW-1185">Reference proteome</keyword>
<keyword evidence="1" id="KW-0472">Membrane</keyword>
<dbReference type="Proteomes" id="UP000054783">
    <property type="component" value="Unassembled WGS sequence"/>
</dbReference>
<organism evidence="2 3">
    <name type="scientific">Trichinella patagoniensis</name>
    <dbReference type="NCBI Taxonomy" id="990121"/>
    <lineage>
        <taxon>Eukaryota</taxon>
        <taxon>Metazoa</taxon>
        <taxon>Ecdysozoa</taxon>
        <taxon>Nematoda</taxon>
        <taxon>Enoplea</taxon>
        <taxon>Dorylaimia</taxon>
        <taxon>Trichinellida</taxon>
        <taxon>Trichinellidae</taxon>
        <taxon>Trichinella</taxon>
    </lineage>
</organism>
<accession>A0A0V0ZY46</accession>
<evidence type="ECO:0000313" key="3">
    <source>
        <dbReference type="Proteomes" id="UP000054783"/>
    </source>
</evidence>
<dbReference type="AlphaFoldDB" id="A0A0V0ZY46"/>
<evidence type="ECO:0000313" key="2">
    <source>
        <dbReference type="EMBL" id="KRY17654.1"/>
    </source>
</evidence>
<gene>
    <name evidence="2" type="ORF">T12_9246</name>
</gene>
<sequence length="180" mass="21271">MVSNLDYILDIQRLLGTVRPKLIWKLTFFLKLALSVASVLLHLIQYPIIDGKLEYFIHCIVMEARTCSTMILLFNINCHYERYDFTFNIHMSDEQERHPLQFHTRTFIVYCIHIVYEISSYTSPSPVKLNRVKMNRNSLGLNIKVVWKTLLCLKTSSDLQRKGDDHRGFRGEEIDFEGRR</sequence>
<name>A0A0V0ZY46_9BILA</name>
<evidence type="ECO:0008006" key="4">
    <source>
        <dbReference type="Google" id="ProtNLM"/>
    </source>
</evidence>
<proteinExistence type="predicted"/>
<keyword evidence="1" id="KW-1133">Transmembrane helix</keyword>
<keyword evidence="1" id="KW-0812">Transmembrane</keyword>
<comment type="caution">
    <text evidence="2">The sequence shown here is derived from an EMBL/GenBank/DDBJ whole genome shotgun (WGS) entry which is preliminary data.</text>
</comment>
<reference evidence="2 3" key="1">
    <citation type="submission" date="2015-01" db="EMBL/GenBank/DDBJ databases">
        <title>Evolution of Trichinella species and genotypes.</title>
        <authorList>
            <person name="Korhonen P.K."/>
            <person name="Edoardo P."/>
            <person name="Giuseppe L.R."/>
            <person name="Gasser R.B."/>
        </authorList>
    </citation>
    <scope>NUCLEOTIDE SEQUENCE [LARGE SCALE GENOMIC DNA]</scope>
    <source>
        <strain evidence="2">ISS2496</strain>
    </source>
</reference>
<dbReference type="EMBL" id="JYDQ01000058">
    <property type="protein sequence ID" value="KRY17654.1"/>
    <property type="molecule type" value="Genomic_DNA"/>
</dbReference>
<feature type="transmembrane region" description="Helical" evidence="1">
    <location>
        <begin position="28"/>
        <end position="49"/>
    </location>
</feature>